<evidence type="ECO:0000313" key="1">
    <source>
        <dbReference type="EMBL" id="GIQ91379.1"/>
    </source>
</evidence>
<reference evidence="1 2" key="1">
    <citation type="journal article" date="2018" name="PLoS ONE">
        <title>The draft genome of Kipferlia bialata reveals reductive genome evolution in fornicate parasites.</title>
        <authorList>
            <person name="Tanifuji G."/>
            <person name="Takabayashi S."/>
            <person name="Kume K."/>
            <person name="Takagi M."/>
            <person name="Nakayama T."/>
            <person name="Kamikawa R."/>
            <person name="Inagaki Y."/>
            <person name="Hashimoto T."/>
        </authorList>
    </citation>
    <scope>NUCLEOTIDE SEQUENCE [LARGE SCALE GENOMIC DNA]</scope>
    <source>
        <strain evidence="1">NY0173</strain>
    </source>
</reference>
<keyword evidence="2" id="KW-1185">Reference proteome</keyword>
<protein>
    <submittedName>
        <fullName evidence="1">Uncharacterized protein</fullName>
    </submittedName>
</protein>
<gene>
    <name evidence="1" type="ORF">KIPB_014606</name>
</gene>
<feature type="non-terminal residue" evidence="1">
    <location>
        <position position="1"/>
    </location>
</feature>
<accession>A0A9K3GPN2</accession>
<proteinExistence type="predicted"/>
<dbReference type="Proteomes" id="UP000265618">
    <property type="component" value="Unassembled WGS sequence"/>
</dbReference>
<organism evidence="1 2">
    <name type="scientific">Kipferlia bialata</name>
    <dbReference type="NCBI Taxonomy" id="797122"/>
    <lineage>
        <taxon>Eukaryota</taxon>
        <taxon>Metamonada</taxon>
        <taxon>Carpediemonas-like organisms</taxon>
        <taxon>Kipferlia</taxon>
    </lineage>
</organism>
<dbReference type="EMBL" id="BDIP01007610">
    <property type="protein sequence ID" value="GIQ91379.1"/>
    <property type="molecule type" value="Genomic_DNA"/>
</dbReference>
<sequence>DIKAIDAELDGYEGLLCMLEMAPGTDEGLLSDNNVRYVGEDEYSFND</sequence>
<comment type="caution">
    <text evidence="1">The sequence shown here is derived from an EMBL/GenBank/DDBJ whole genome shotgun (WGS) entry which is preliminary data.</text>
</comment>
<evidence type="ECO:0000313" key="2">
    <source>
        <dbReference type="Proteomes" id="UP000265618"/>
    </source>
</evidence>
<dbReference type="AlphaFoldDB" id="A0A9K3GPN2"/>
<name>A0A9K3GPN2_9EUKA</name>